<evidence type="ECO:0000256" key="6">
    <source>
        <dbReference type="SAM" id="Coils"/>
    </source>
</evidence>
<dbReference type="InterPro" id="IPR003783">
    <property type="entry name" value="Regulatory_RecX"/>
</dbReference>
<feature type="domain" description="RecX first three-helical" evidence="8">
    <location>
        <begin position="23"/>
        <end position="61"/>
    </location>
</feature>
<dbReference type="Proteomes" id="UP000066995">
    <property type="component" value="Chromosome"/>
</dbReference>
<keyword evidence="10" id="KW-1185">Reference proteome</keyword>
<feature type="domain" description="RecX second three-helical" evidence="7">
    <location>
        <begin position="69"/>
        <end position="107"/>
    </location>
</feature>
<feature type="coiled-coil region" evidence="6">
    <location>
        <begin position="38"/>
        <end position="65"/>
    </location>
</feature>
<organism evidence="9 10">
    <name type="scientific">Mannheimia varigena USDA-ARS-USMARC-1296</name>
    <dbReference type="NCBI Taxonomy" id="1433287"/>
    <lineage>
        <taxon>Bacteria</taxon>
        <taxon>Pseudomonadati</taxon>
        <taxon>Pseudomonadota</taxon>
        <taxon>Gammaproteobacteria</taxon>
        <taxon>Pasteurellales</taxon>
        <taxon>Pasteurellaceae</taxon>
        <taxon>Mannheimia</taxon>
    </lineage>
</organism>
<dbReference type="Gene3D" id="1.10.10.10">
    <property type="entry name" value="Winged helix-like DNA-binding domain superfamily/Winged helix DNA-binding domain"/>
    <property type="match status" value="3"/>
</dbReference>
<dbReference type="Pfam" id="PF02631">
    <property type="entry name" value="RecX_HTH2"/>
    <property type="match status" value="1"/>
</dbReference>
<dbReference type="AlphaFoldDB" id="W0QFY3"/>
<evidence type="ECO:0000313" key="10">
    <source>
        <dbReference type="Proteomes" id="UP000066995"/>
    </source>
</evidence>
<dbReference type="eggNOG" id="COG2137">
    <property type="taxonomic scope" value="Bacteria"/>
</dbReference>
<keyword evidence="4 5" id="KW-0963">Cytoplasm</keyword>
<gene>
    <name evidence="5" type="primary">recX</name>
    <name evidence="9" type="ORF">X808_16480</name>
</gene>
<evidence type="ECO:0000256" key="1">
    <source>
        <dbReference type="ARBA" id="ARBA00004496"/>
    </source>
</evidence>
<dbReference type="GO" id="GO:0006282">
    <property type="term" value="P:regulation of DNA repair"/>
    <property type="evidence" value="ECO:0007669"/>
    <property type="project" value="UniProtKB-UniRule"/>
</dbReference>
<sequence length="168" mass="20453">MKIAFLFQFMKTIATTKTNKYTATNYLLYLLSKRDYSEKELRQKLEQKEYKAEEIDEAIEKAQSNNWQSDERFCSTLIRYRSMQGIGPRRLKQELKLKGIKDWLINQELENAETDWFKLAEQIFEKKRPLVWDLKAKQKMWRFMVSRGFYNDHFSHLMDLDYSSDEYE</sequence>
<dbReference type="PATRIC" id="fig|1433287.3.peg.1646"/>
<reference evidence="9 10" key="1">
    <citation type="submission" date="2013-12" db="EMBL/GenBank/DDBJ databases">
        <title>Annotation of the Mannheimia varigena USDA-ARS-USMARC-1296 complete genome.</title>
        <authorList>
            <person name="Harhay G.P."/>
            <person name="Clawson M.L."/>
            <person name="Murray R.W."/>
            <person name="Lubbers B.V."/>
            <person name="Heaton M.P."/>
            <person name="Chitko-Mckown C.G."/>
            <person name="Harhay D.M."/>
            <person name="Smith T.P.L."/>
        </authorList>
    </citation>
    <scope>NUCLEOTIDE SEQUENCE [LARGE SCALE GENOMIC DNA]</scope>
    <source>
        <strain evidence="9 10">USDA-ARS-USMARC-1296</strain>
    </source>
</reference>
<name>W0QFY3_9PAST</name>
<proteinExistence type="inferred from homology"/>
<evidence type="ECO:0000256" key="2">
    <source>
        <dbReference type="ARBA" id="ARBA00009695"/>
    </source>
</evidence>
<dbReference type="InterPro" id="IPR053924">
    <property type="entry name" value="RecX_HTH_2nd"/>
</dbReference>
<dbReference type="NCBIfam" id="NF001057">
    <property type="entry name" value="PRK00117.3-3"/>
    <property type="match status" value="1"/>
</dbReference>
<comment type="similarity">
    <text evidence="2 5">Belongs to the RecX family.</text>
</comment>
<dbReference type="HOGENOM" id="CLU_066607_3_2_6"/>
<evidence type="ECO:0000256" key="5">
    <source>
        <dbReference type="HAMAP-Rule" id="MF_01114"/>
    </source>
</evidence>
<evidence type="ECO:0000256" key="4">
    <source>
        <dbReference type="ARBA" id="ARBA00022490"/>
    </source>
</evidence>
<dbReference type="PANTHER" id="PTHR33602">
    <property type="entry name" value="REGULATORY PROTEIN RECX FAMILY PROTEIN"/>
    <property type="match status" value="1"/>
</dbReference>
<dbReference type="KEGG" id="mvi:X808_16480"/>
<dbReference type="PANTHER" id="PTHR33602:SF1">
    <property type="entry name" value="REGULATORY PROTEIN RECX FAMILY PROTEIN"/>
    <property type="match status" value="1"/>
</dbReference>
<dbReference type="InterPro" id="IPR053926">
    <property type="entry name" value="RecX_HTH_1st"/>
</dbReference>
<dbReference type="STRING" id="1433287.X808_16480"/>
<dbReference type="Pfam" id="PF21982">
    <property type="entry name" value="RecX_HTH1"/>
    <property type="match status" value="1"/>
</dbReference>
<comment type="subcellular location">
    <subcellularLocation>
        <location evidence="1 5">Cytoplasm</location>
    </subcellularLocation>
</comment>
<dbReference type="EMBL" id="CP006943">
    <property type="protein sequence ID" value="AHG76168.1"/>
    <property type="molecule type" value="Genomic_DNA"/>
</dbReference>
<evidence type="ECO:0000256" key="3">
    <source>
        <dbReference type="ARBA" id="ARBA00018111"/>
    </source>
</evidence>
<evidence type="ECO:0000259" key="8">
    <source>
        <dbReference type="Pfam" id="PF21982"/>
    </source>
</evidence>
<dbReference type="HAMAP" id="MF_01114">
    <property type="entry name" value="RecX"/>
    <property type="match status" value="1"/>
</dbReference>
<dbReference type="GO" id="GO:0005737">
    <property type="term" value="C:cytoplasm"/>
    <property type="evidence" value="ECO:0007669"/>
    <property type="project" value="UniProtKB-SubCell"/>
</dbReference>
<keyword evidence="6" id="KW-0175">Coiled coil</keyword>
<accession>W0QFY3</accession>
<dbReference type="InterPro" id="IPR036388">
    <property type="entry name" value="WH-like_DNA-bd_sf"/>
</dbReference>
<comment type="function">
    <text evidence="5">Modulates RecA activity.</text>
</comment>
<evidence type="ECO:0000313" key="9">
    <source>
        <dbReference type="EMBL" id="AHG76168.1"/>
    </source>
</evidence>
<protein>
    <recommendedName>
        <fullName evidence="3 5">Regulatory protein RecX</fullName>
    </recommendedName>
</protein>
<evidence type="ECO:0000259" key="7">
    <source>
        <dbReference type="Pfam" id="PF02631"/>
    </source>
</evidence>